<evidence type="ECO:0000313" key="6">
    <source>
        <dbReference type="EMBL" id="EJF83587.1"/>
    </source>
</evidence>
<feature type="transmembrane region" description="Helical" evidence="5">
    <location>
        <begin position="38"/>
        <end position="56"/>
    </location>
</feature>
<comment type="caution">
    <text evidence="6">The sequence shown here is derived from an EMBL/GenBank/DDBJ whole genome shotgun (WGS) entry which is preliminary data.</text>
</comment>
<evidence type="ECO:0000256" key="4">
    <source>
        <dbReference type="ARBA" id="ARBA00023136"/>
    </source>
</evidence>
<keyword evidence="2 5" id="KW-0812">Transmembrane</keyword>
<dbReference type="AlphaFoldDB" id="J1JGD0"/>
<name>J1JGD0_9HYPH</name>
<dbReference type="GO" id="GO:0015035">
    <property type="term" value="F:protein-disulfide reductase activity"/>
    <property type="evidence" value="ECO:0007669"/>
    <property type="project" value="InterPro"/>
</dbReference>
<dbReference type="PATRIC" id="fig|1094564.3.peg.1514"/>
<dbReference type="Proteomes" id="UP000002646">
    <property type="component" value="Unassembled WGS sequence"/>
</dbReference>
<dbReference type="EMBL" id="AILX01000021">
    <property type="protein sequence ID" value="EJF83587.1"/>
    <property type="molecule type" value="Genomic_DNA"/>
</dbReference>
<dbReference type="InterPro" id="IPR023380">
    <property type="entry name" value="DsbB-like_sf"/>
</dbReference>
<sequence>MNVLGLTGVCVVLLMTFYYQLTNPVSPVLPVSPCPLCLLQRLGFIVAGCGFLFNILHRVKNIHYGMVILGCMVTCISAARQIFLQITLGNLADGPTLFGLRLYIWAFVVAVLYIFAVAFIMILRELARKFKVFSLFPTLSKMVGFLFVFLIAANLLTVILECGNGLCTSDSVRYDVLSNWVLSSS</sequence>
<feature type="transmembrane region" description="Helical" evidence="5">
    <location>
        <begin position="103"/>
        <end position="123"/>
    </location>
</feature>
<dbReference type="STRING" id="1094564.MCW_01309"/>
<dbReference type="RefSeq" id="WP_006926108.1">
    <property type="nucleotide sequence ID" value="NZ_JH725102.1"/>
</dbReference>
<protein>
    <recommendedName>
        <fullName evidence="8">Disulfide bond formation protein B</fullName>
    </recommendedName>
</protein>
<keyword evidence="4 5" id="KW-0472">Membrane</keyword>
<evidence type="ECO:0000256" key="3">
    <source>
        <dbReference type="ARBA" id="ARBA00022989"/>
    </source>
</evidence>
<feature type="transmembrane region" description="Helical" evidence="5">
    <location>
        <begin position="143"/>
        <end position="160"/>
    </location>
</feature>
<dbReference type="HOGENOM" id="CLU_113737_0_0_5"/>
<feature type="transmembrane region" description="Helical" evidence="5">
    <location>
        <begin position="63"/>
        <end position="83"/>
    </location>
</feature>
<reference evidence="6 7" key="1">
    <citation type="submission" date="2012-03" db="EMBL/GenBank/DDBJ databases">
        <title>The Genome Sequence of Bartonella washoensis 085-0475.</title>
        <authorList>
            <consortium name="The Broad Institute Genome Sequencing Platform"/>
            <consortium name="The Broad Institute Genome Sequencing Center for Infectious Disease"/>
            <person name="Feldgarden M."/>
            <person name="Kirby J."/>
            <person name="Kosoy M."/>
            <person name="Birtles R."/>
            <person name="Probert W.S."/>
            <person name="Chiaraviglio L."/>
            <person name="Young S.K."/>
            <person name="Zeng Q."/>
            <person name="Gargeya S."/>
            <person name="Fitzgerald M."/>
            <person name="Haas B."/>
            <person name="Abouelleil A."/>
            <person name="Alvarado L."/>
            <person name="Arachchi H.M."/>
            <person name="Berlin A."/>
            <person name="Chapman S.B."/>
            <person name="Gearin G."/>
            <person name="Goldberg J."/>
            <person name="Griggs A."/>
            <person name="Gujja S."/>
            <person name="Hansen M."/>
            <person name="Heiman D."/>
            <person name="Howarth C."/>
            <person name="Larimer J."/>
            <person name="Lui A."/>
            <person name="MacDonald P.J.P."/>
            <person name="McCowen C."/>
            <person name="Montmayeur A."/>
            <person name="Murphy C."/>
            <person name="Neiman D."/>
            <person name="Pearson M."/>
            <person name="Priest M."/>
            <person name="Roberts A."/>
            <person name="Saif S."/>
            <person name="Shea T."/>
            <person name="Sisk P."/>
            <person name="Stolte C."/>
            <person name="Sykes S."/>
            <person name="Wortman J."/>
            <person name="Nusbaum C."/>
            <person name="Birren B."/>
        </authorList>
    </citation>
    <scope>NUCLEOTIDE SEQUENCE [LARGE SCALE GENOMIC DNA]</scope>
    <source>
        <strain evidence="6 7">085-0475</strain>
    </source>
</reference>
<evidence type="ECO:0000313" key="7">
    <source>
        <dbReference type="Proteomes" id="UP000002646"/>
    </source>
</evidence>
<proteinExistence type="predicted"/>
<evidence type="ECO:0008006" key="8">
    <source>
        <dbReference type="Google" id="ProtNLM"/>
    </source>
</evidence>
<accession>J1JGD0</accession>
<dbReference type="GO" id="GO:0006457">
    <property type="term" value="P:protein folding"/>
    <property type="evidence" value="ECO:0007669"/>
    <property type="project" value="InterPro"/>
</dbReference>
<evidence type="ECO:0000256" key="2">
    <source>
        <dbReference type="ARBA" id="ARBA00022692"/>
    </source>
</evidence>
<evidence type="ECO:0000256" key="5">
    <source>
        <dbReference type="SAM" id="Phobius"/>
    </source>
</evidence>
<dbReference type="OrthoDB" id="7926423at2"/>
<evidence type="ECO:0000256" key="1">
    <source>
        <dbReference type="ARBA" id="ARBA00004141"/>
    </source>
</evidence>
<dbReference type="GO" id="GO:0016020">
    <property type="term" value="C:membrane"/>
    <property type="evidence" value="ECO:0007669"/>
    <property type="project" value="UniProtKB-SubCell"/>
</dbReference>
<dbReference type="InterPro" id="IPR003752">
    <property type="entry name" value="DiS_bond_form_DsbB/BdbC"/>
</dbReference>
<gene>
    <name evidence="6" type="ORF">MCW_01309</name>
</gene>
<comment type="subcellular location">
    <subcellularLocation>
        <location evidence="1">Membrane</location>
        <topology evidence="1">Multi-pass membrane protein</topology>
    </subcellularLocation>
</comment>
<dbReference type="Pfam" id="PF02600">
    <property type="entry name" value="DsbB"/>
    <property type="match status" value="1"/>
</dbReference>
<keyword evidence="3 5" id="KW-1133">Transmembrane helix</keyword>
<organism evidence="6 7">
    <name type="scientific">Cardidatus Bartonella washoeensis 085-0475</name>
    <dbReference type="NCBI Taxonomy" id="1094564"/>
    <lineage>
        <taxon>Bacteria</taxon>
        <taxon>Pseudomonadati</taxon>
        <taxon>Pseudomonadota</taxon>
        <taxon>Alphaproteobacteria</taxon>
        <taxon>Hyphomicrobiales</taxon>
        <taxon>Bartonellaceae</taxon>
        <taxon>Bartonella</taxon>
    </lineage>
</organism>
<dbReference type="SUPFAM" id="SSF158442">
    <property type="entry name" value="DsbB-like"/>
    <property type="match status" value="1"/>
</dbReference>